<dbReference type="InterPro" id="IPR013691">
    <property type="entry name" value="MeTrfase_14"/>
</dbReference>
<dbReference type="CDD" id="cd02440">
    <property type="entry name" value="AdoMet_MTases"/>
    <property type="match status" value="1"/>
</dbReference>
<name>T0F957_9LEPT</name>
<dbReference type="Gene3D" id="3.40.50.150">
    <property type="entry name" value="Vaccinia Virus protein VP39"/>
    <property type="match status" value="1"/>
</dbReference>
<dbReference type="PANTHER" id="PTHR43861">
    <property type="entry name" value="TRANS-ACONITATE 2-METHYLTRANSFERASE-RELATED"/>
    <property type="match status" value="1"/>
</dbReference>
<dbReference type="Proteomes" id="UP000015442">
    <property type="component" value="Unassembled WGS sequence"/>
</dbReference>
<dbReference type="GeneID" id="23203597"/>
<reference evidence="2 3" key="1">
    <citation type="submission" date="2013-05" db="EMBL/GenBank/DDBJ databases">
        <authorList>
            <person name="Harkins D.M."/>
            <person name="Durkin A.S."/>
            <person name="Brinkac L.M."/>
            <person name="Haft D.H."/>
            <person name="Selengut J.D."/>
            <person name="Sanka R."/>
            <person name="DePew J."/>
            <person name="Purushe J."/>
            <person name="Hartskeerl R.A."/>
            <person name="Ahmed A."/>
            <person name="van der Linden H."/>
            <person name="Goris M.G.A."/>
            <person name="Vinetz J.M."/>
            <person name="Sutton G.G."/>
            <person name="Nierman W.C."/>
            <person name="Fouts D.E."/>
        </authorList>
    </citation>
    <scope>NUCLEOTIDE SEQUENCE [LARGE SCALE GENOMIC DNA]</scope>
    <source>
        <strain evidence="2 3">CZ214</strain>
    </source>
</reference>
<protein>
    <submittedName>
        <fullName evidence="2">Methionine biosynthesis protein MetW-like protein</fullName>
    </submittedName>
</protein>
<feature type="domain" description="C-methyltransferase" evidence="1">
    <location>
        <begin position="311"/>
        <end position="402"/>
    </location>
</feature>
<dbReference type="InterPro" id="IPR029063">
    <property type="entry name" value="SAM-dependent_MTases_sf"/>
</dbReference>
<gene>
    <name evidence="2" type="ORF">LEP1GSC059_1877</name>
</gene>
<dbReference type="AlphaFoldDB" id="T0F957"/>
<dbReference type="EMBL" id="AKWY02000034">
    <property type="protein sequence ID" value="EQA69693.1"/>
    <property type="molecule type" value="Genomic_DNA"/>
</dbReference>
<evidence type="ECO:0000313" key="3">
    <source>
        <dbReference type="Proteomes" id="UP000015442"/>
    </source>
</evidence>
<dbReference type="Pfam" id="PF08484">
    <property type="entry name" value="Methyltransf_14"/>
    <property type="match status" value="1"/>
</dbReference>
<evidence type="ECO:0000259" key="1">
    <source>
        <dbReference type="Pfam" id="PF08484"/>
    </source>
</evidence>
<dbReference type="Pfam" id="PF13489">
    <property type="entry name" value="Methyltransf_23"/>
    <property type="match status" value="1"/>
</dbReference>
<dbReference type="Gene3D" id="3.40.50.720">
    <property type="entry name" value="NAD(P)-binding Rossmann-like Domain"/>
    <property type="match status" value="1"/>
</dbReference>
<evidence type="ECO:0000313" key="2">
    <source>
        <dbReference type="EMBL" id="EQA69693.1"/>
    </source>
</evidence>
<dbReference type="SUPFAM" id="SSF53335">
    <property type="entry name" value="S-adenosyl-L-methionine-dependent methyltransferases"/>
    <property type="match status" value="1"/>
</dbReference>
<sequence>MNDNLKDSFGDIEYVAVCPGCKNDILTVLEPANEHRIFLTSADEMIITIGVCSCEQCGLTFLNPRMGQQKLFEYYSKQSRIPRKSIEIGSPFALLIEMQINLIEKIRPLEKGMKVLEIGCAEGFFLQNLNKRANNQLSLFGVELSEKYIEQVKKLLPNVTLFETTLEVTEFGDLKFDLIVMRHVLEHLSNPLECLKKIRNILAPNGVMYIEVPDSQDIAPSLSRFYHHEHLLYFTNQILNSYLRSSGFSPLICERFNANPVGSGFAYSVLRAVSVAGQSMELDSFPGYAKQVYLENKIRNDACFHSLFASICQRLRRLKKSQKIIGLFGAGPHTMDVLELLAKENIPWSKIFDNNPNKHGKFMCGIPIVKPDENTLKSVDCLLVSSAEFENEMVAQIRFLVGMQVEVITIYGNSSSN</sequence>
<organism evidence="2 3">
    <name type="scientific">Leptospira noguchii serovar Panama str. CZ214</name>
    <dbReference type="NCBI Taxonomy" id="1001595"/>
    <lineage>
        <taxon>Bacteria</taxon>
        <taxon>Pseudomonadati</taxon>
        <taxon>Spirochaetota</taxon>
        <taxon>Spirochaetia</taxon>
        <taxon>Leptospirales</taxon>
        <taxon>Leptospiraceae</taxon>
        <taxon>Leptospira</taxon>
    </lineage>
</organism>
<proteinExistence type="predicted"/>
<comment type="caution">
    <text evidence="2">The sequence shown here is derived from an EMBL/GenBank/DDBJ whole genome shotgun (WGS) entry which is preliminary data.</text>
</comment>
<dbReference type="RefSeq" id="WP_020981199.1">
    <property type="nucleotide sequence ID" value="NZ_AKWY02000034.1"/>
</dbReference>
<accession>T0F957</accession>